<dbReference type="Proteomes" id="UP000265619">
    <property type="component" value="Unassembled WGS sequence"/>
</dbReference>
<proteinExistence type="predicted"/>
<feature type="transmembrane region" description="Helical" evidence="5">
    <location>
        <begin position="75"/>
        <end position="93"/>
    </location>
</feature>
<feature type="non-terminal residue" evidence="6">
    <location>
        <position position="1"/>
    </location>
</feature>
<name>A0A9X8CYH1_9BURK</name>
<dbReference type="OrthoDB" id="4822895at2"/>
<reference evidence="6 7" key="1">
    <citation type="submission" date="2018-09" db="EMBL/GenBank/DDBJ databases">
        <title>Acidovorax cavernicola nov. sp. isolated from Gruta de las Maravillas (Aracena, Spain).</title>
        <authorList>
            <person name="Jurado V."/>
            <person name="Gutierrez-Patricio S."/>
            <person name="Gonzalez-Pimentel J.L."/>
            <person name="Miller A.Z."/>
            <person name="Laiz L."/>
            <person name="Saiz-Jimenez C."/>
        </authorList>
    </citation>
    <scope>NUCLEOTIDE SEQUENCE [LARGE SCALE GENOMIC DNA]</scope>
    <source>
        <strain evidence="6 7">1011MAR4D40.2</strain>
    </source>
</reference>
<dbReference type="SUPFAM" id="SSF103473">
    <property type="entry name" value="MFS general substrate transporter"/>
    <property type="match status" value="1"/>
</dbReference>
<sequence>ACIFVAYPLMESALTMGICSVLLGFSLGSVQPMVMSMLHQITPQHRQGEALGLRLMVINASSVAMPMLFGAAGGVIGISALFWTVGAGVCCGVRPAWRMGTPQHADDTPPSGPPQLPR</sequence>
<keyword evidence="1 5" id="KW-0812">Transmembrane</keyword>
<dbReference type="Gene3D" id="1.20.1250.20">
    <property type="entry name" value="MFS general substrate transporter like domains"/>
    <property type="match status" value="1"/>
</dbReference>
<keyword evidence="7" id="KW-1185">Reference proteome</keyword>
<evidence type="ECO:0000256" key="2">
    <source>
        <dbReference type="ARBA" id="ARBA00022989"/>
    </source>
</evidence>
<evidence type="ECO:0000256" key="1">
    <source>
        <dbReference type="ARBA" id="ARBA00022692"/>
    </source>
</evidence>
<gene>
    <name evidence="6" type="ORF">D3H34_31165</name>
</gene>
<evidence type="ECO:0000256" key="3">
    <source>
        <dbReference type="ARBA" id="ARBA00023136"/>
    </source>
</evidence>
<dbReference type="EMBL" id="QXMN01000108">
    <property type="protein sequence ID" value="RIX72170.1"/>
    <property type="molecule type" value="Genomic_DNA"/>
</dbReference>
<feature type="transmembrane region" description="Helical" evidence="5">
    <location>
        <begin position="12"/>
        <end position="30"/>
    </location>
</feature>
<organism evidence="6 7">
    <name type="scientific">Acidovorax cavernicola</name>
    <dbReference type="NCBI Taxonomy" id="1675792"/>
    <lineage>
        <taxon>Bacteria</taxon>
        <taxon>Pseudomonadati</taxon>
        <taxon>Pseudomonadota</taxon>
        <taxon>Betaproteobacteria</taxon>
        <taxon>Burkholderiales</taxon>
        <taxon>Comamonadaceae</taxon>
        <taxon>Acidovorax</taxon>
    </lineage>
</organism>
<dbReference type="RefSeq" id="WP_119558698.1">
    <property type="nucleotide sequence ID" value="NZ_QXMN01000108.1"/>
</dbReference>
<evidence type="ECO:0000313" key="6">
    <source>
        <dbReference type="EMBL" id="RIX72170.1"/>
    </source>
</evidence>
<dbReference type="AlphaFoldDB" id="A0A9X8CYH1"/>
<dbReference type="InterPro" id="IPR036259">
    <property type="entry name" value="MFS_trans_sf"/>
</dbReference>
<dbReference type="PANTHER" id="PTHR23526">
    <property type="entry name" value="INTEGRAL MEMBRANE TRANSPORT PROTEIN-RELATED"/>
    <property type="match status" value="1"/>
</dbReference>
<evidence type="ECO:0000256" key="4">
    <source>
        <dbReference type="SAM" id="MobiDB-lite"/>
    </source>
</evidence>
<keyword evidence="2 5" id="KW-1133">Transmembrane helix</keyword>
<dbReference type="InterPro" id="IPR052528">
    <property type="entry name" value="Sugar_transport-like"/>
</dbReference>
<evidence type="ECO:0000256" key="5">
    <source>
        <dbReference type="SAM" id="Phobius"/>
    </source>
</evidence>
<keyword evidence="3 5" id="KW-0472">Membrane</keyword>
<evidence type="ECO:0000313" key="7">
    <source>
        <dbReference type="Proteomes" id="UP000265619"/>
    </source>
</evidence>
<accession>A0A9X8CYH1</accession>
<protein>
    <submittedName>
        <fullName evidence="6">MFS transporter</fullName>
    </submittedName>
</protein>
<feature type="region of interest" description="Disordered" evidence="4">
    <location>
        <begin position="99"/>
        <end position="118"/>
    </location>
</feature>
<comment type="caution">
    <text evidence="6">The sequence shown here is derived from an EMBL/GenBank/DDBJ whole genome shotgun (WGS) entry which is preliminary data.</text>
</comment>
<dbReference type="InterPro" id="IPR011701">
    <property type="entry name" value="MFS"/>
</dbReference>
<dbReference type="GO" id="GO:0022857">
    <property type="term" value="F:transmembrane transporter activity"/>
    <property type="evidence" value="ECO:0007669"/>
    <property type="project" value="InterPro"/>
</dbReference>
<dbReference type="PANTHER" id="PTHR23526:SF4">
    <property type="entry name" value="INTEGRAL MEMBRANE TRANSPORT PROTEIN"/>
    <property type="match status" value="1"/>
</dbReference>
<dbReference type="Pfam" id="PF07690">
    <property type="entry name" value="MFS_1"/>
    <property type="match status" value="1"/>
</dbReference>